<feature type="compositionally biased region" description="Polar residues" evidence="1">
    <location>
        <begin position="86"/>
        <end position="97"/>
    </location>
</feature>
<name>A0A4Y9YLL8_9AGAM</name>
<dbReference type="GO" id="GO:0004672">
    <property type="term" value="F:protein kinase activity"/>
    <property type="evidence" value="ECO:0007669"/>
    <property type="project" value="InterPro"/>
</dbReference>
<keyword evidence="4" id="KW-1185">Reference proteome</keyword>
<organism evidence="3 4">
    <name type="scientific">Dentipellis fragilis</name>
    <dbReference type="NCBI Taxonomy" id="205917"/>
    <lineage>
        <taxon>Eukaryota</taxon>
        <taxon>Fungi</taxon>
        <taxon>Dikarya</taxon>
        <taxon>Basidiomycota</taxon>
        <taxon>Agaricomycotina</taxon>
        <taxon>Agaricomycetes</taxon>
        <taxon>Russulales</taxon>
        <taxon>Hericiaceae</taxon>
        <taxon>Dentipellis</taxon>
    </lineage>
</organism>
<dbReference type="OrthoDB" id="5987198at2759"/>
<dbReference type="GO" id="GO:0005524">
    <property type="term" value="F:ATP binding"/>
    <property type="evidence" value="ECO:0007669"/>
    <property type="project" value="InterPro"/>
</dbReference>
<protein>
    <recommendedName>
        <fullName evidence="2">Protein kinase domain-containing protein</fullName>
    </recommendedName>
</protein>
<dbReference type="SUPFAM" id="SSF56112">
    <property type="entry name" value="Protein kinase-like (PK-like)"/>
    <property type="match status" value="1"/>
</dbReference>
<dbReference type="AlphaFoldDB" id="A0A4Y9YLL8"/>
<dbReference type="Proteomes" id="UP000298327">
    <property type="component" value="Unassembled WGS sequence"/>
</dbReference>
<dbReference type="Gene3D" id="1.10.510.10">
    <property type="entry name" value="Transferase(Phosphotransferase) domain 1"/>
    <property type="match status" value="1"/>
</dbReference>
<feature type="domain" description="Protein kinase" evidence="2">
    <location>
        <begin position="169"/>
        <end position="507"/>
    </location>
</feature>
<evidence type="ECO:0000256" key="1">
    <source>
        <dbReference type="SAM" id="MobiDB-lite"/>
    </source>
</evidence>
<evidence type="ECO:0000313" key="4">
    <source>
        <dbReference type="Proteomes" id="UP000298327"/>
    </source>
</evidence>
<dbReference type="InterPro" id="IPR011009">
    <property type="entry name" value="Kinase-like_dom_sf"/>
</dbReference>
<evidence type="ECO:0000259" key="2">
    <source>
        <dbReference type="PROSITE" id="PS50011"/>
    </source>
</evidence>
<feature type="region of interest" description="Disordered" evidence="1">
    <location>
        <begin position="60"/>
        <end position="97"/>
    </location>
</feature>
<comment type="caution">
    <text evidence="3">The sequence shown here is derived from an EMBL/GenBank/DDBJ whole genome shotgun (WGS) entry which is preliminary data.</text>
</comment>
<dbReference type="InterPro" id="IPR000719">
    <property type="entry name" value="Prot_kinase_dom"/>
</dbReference>
<dbReference type="EMBL" id="SEOQ01000461">
    <property type="protein sequence ID" value="TFY62497.1"/>
    <property type="molecule type" value="Genomic_DNA"/>
</dbReference>
<evidence type="ECO:0000313" key="3">
    <source>
        <dbReference type="EMBL" id="TFY62497.1"/>
    </source>
</evidence>
<accession>A0A4Y9YLL8</accession>
<dbReference type="PROSITE" id="PS50011">
    <property type="entry name" value="PROTEIN_KINASE_DOM"/>
    <property type="match status" value="1"/>
</dbReference>
<dbReference type="STRING" id="205917.A0A4Y9YLL8"/>
<dbReference type="SMART" id="SM00220">
    <property type="entry name" value="S_TKc"/>
    <property type="match status" value="1"/>
</dbReference>
<proteinExistence type="predicted"/>
<reference evidence="3 4" key="1">
    <citation type="submission" date="2019-02" db="EMBL/GenBank/DDBJ databases">
        <title>Genome sequencing of the rare red list fungi Dentipellis fragilis.</title>
        <authorList>
            <person name="Buettner E."/>
            <person name="Kellner H."/>
        </authorList>
    </citation>
    <scope>NUCLEOTIDE SEQUENCE [LARGE SCALE GENOMIC DNA]</scope>
    <source>
        <strain evidence="3 4">DSM 105465</strain>
    </source>
</reference>
<sequence length="507" mass="58627">MATSEASTFVLLEMRCFTNAGPARTSRADHKVSAVPSLLNVRIRIEEGIRIRQLGSKRDEWESKHCNSIPPRKSAFPHPLHGLSGPRSSRSFTPSTMRMDTNARSQKLFGSETEEDRRVKENPGIVAYGETWWNDHYDWLYASGYLLRPRYRPQWTPPWEGTRKDYDEFEEGQGMLHYALMDVTRLQDQLQDNAKYVMLKKVVPPPEGAVTQEIEINKYLTSLPPEDLGLRNPTTRLHEVLQVPDDHTLKILVMPLLRPFDSPPFETFGEAVAFFTQLFKGLKFLHDHNIAHRDCTRGNIMMDATKLYPQPWHPSAIKQRRDWKGKAKHHSRTQYPVEYYFIDYGLSKHYTQGRRLELPVHGGDKSAPENQEKKYNTPCDPFRTDIYYIGNLIREQFIEKYRGFGFMGKLVSRMVQDDPLERPDIAEVLLEFEKIRSHLGFVETSITPRAAEGIDDGNALQTTRPRSLHSSFLCYSQACDPRRIVRYTPFPPSPRSSLHLCFTSPLD</sequence>
<gene>
    <name evidence="3" type="ORF">EVG20_g6687</name>
</gene>